<keyword evidence="13" id="KW-1185">Reference proteome</keyword>
<keyword evidence="5" id="KW-0012">Acyltransferase</keyword>
<keyword evidence="3" id="KW-0159">Chromosome partition</keyword>
<dbReference type="InterPro" id="IPR000182">
    <property type="entry name" value="GNAT_dom"/>
</dbReference>
<evidence type="ECO:0000313" key="12">
    <source>
        <dbReference type="EMBL" id="OLP85254.1"/>
    </source>
</evidence>
<accession>A0A1Q9CQP7</accession>
<dbReference type="Gene3D" id="3.40.630.30">
    <property type="match status" value="1"/>
</dbReference>
<keyword evidence="2 12" id="KW-0808">Transferase</keyword>
<evidence type="ECO:0000256" key="3">
    <source>
        <dbReference type="ARBA" id="ARBA00022829"/>
    </source>
</evidence>
<dbReference type="EC" id="2.3.1.48" evidence="1"/>
<evidence type="ECO:0000256" key="10">
    <source>
        <dbReference type="ARBA" id="ARBA00048848"/>
    </source>
</evidence>
<comment type="caution">
    <text evidence="12">The sequence shown here is derived from an EMBL/GenBank/DDBJ whole genome shotgun (WGS) entry which is preliminary data.</text>
</comment>
<evidence type="ECO:0000259" key="11">
    <source>
        <dbReference type="PROSITE" id="PS51186"/>
    </source>
</evidence>
<sequence length="349" mass="39866">METHSARTAMEEDPKHLMTQYLCLASPLQFLSDPAEELMPKSSSSAMPDPMADTVPRLTAKVHRRFSAEDAAAIPLSHIHYRPLQAEDMDEMMALHQEWFPVSYDQDFYNKSVGGHLYSLVATWPQVQHGGSASSVGGRVSAEQPEESILGMITMSTYCEHHGEAISHVLGADCEAICRRKRHRDFGSEEEHGPRTGALAYILTLGVAEAFRRRGLAKELIRRSLEYVERDLPEVQAMYLHVVTYNEAAILLYESCSFLRIEYFPSFYFLHGRHYDSYLYARYLRGSRPPWRWRVRSFASSLGQWVMSYWSSLWLSGDDDRDDAGVISATARLMLMADVNLISMMVMFW</sequence>
<dbReference type="Proteomes" id="UP000186817">
    <property type="component" value="Unassembled WGS sequence"/>
</dbReference>
<proteinExistence type="inferred from homology"/>
<evidence type="ECO:0000313" key="13">
    <source>
        <dbReference type="Proteomes" id="UP000186817"/>
    </source>
</evidence>
<comment type="catalytic activity">
    <reaction evidence="10">
        <text>N-terminal L-methionyl-[transmembrane protein] + acetyl-CoA = N-terminal N(alpha)-acetyl-L-methionyl-[transmembrane protein] + CoA + H(+)</text>
        <dbReference type="Rhea" id="RHEA:50604"/>
        <dbReference type="Rhea" id="RHEA-COMP:12745"/>
        <dbReference type="Rhea" id="RHEA-COMP:12746"/>
        <dbReference type="ChEBI" id="CHEBI:15378"/>
        <dbReference type="ChEBI" id="CHEBI:57287"/>
        <dbReference type="ChEBI" id="CHEBI:57288"/>
        <dbReference type="ChEBI" id="CHEBI:64731"/>
        <dbReference type="ChEBI" id="CHEBI:133414"/>
        <dbReference type="EC" id="2.3.1.259"/>
    </reaction>
</comment>
<dbReference type="PANTHER" id="PTHR14744:SF15">
    <property type="entry name" value="N-ALPHA-ACETYLTRANSFERASE 60"/>
    <property type="match status" value="1"/>
</dbReference>
<dbReference type="AlphaFoldDB" id="A0A1Q9CQP7"/>
<dbReference type="EC" id="2.3.1.259" evidence="7"/>
<evidence type="ECO:0000256" key="1">
    <source>
        <dbReference type="ARBA" id="ARBA00013184"/>
    </source>
</evidence>
<dbReference type="OrthoDB" id="47374at2759"/>
<dbReference type="SUPFAM" id="SSF55729">
    <property type="entry name" value="Acyl-CoA N-acyltransferases (Nat)"/>
    <property type="match status" value="1"/>
</dbReference>
<dbReference type="CDD" id="cd04301">
    <property type="entry name" value="NAT_SF"/>
    <property type="match status" value="1"/>
</dbReference>
<organism evidence="12 13">
    <name type="scientific">Symbiodinium microadriaticum</name>
    <name type="common">Dinoflagellate</name>
    <name type="synonym">Zooxanthella microadriatica</name>
    <dbReference type="NCBI Taxonomy" id="2951"/>
    <lineage>
        <taxon>Eukaryota</taxon>
        <taxon>Sar</taxon>
        <taxon>Alveolata</taxon>
        <taxon>Dinophyceae</taxon>
        <taxon>Suessiales</taxon>
        <taxon>Symbiodiniaceae</taxon>
        <taxon>Symbiodinium</taxon>
    </lineage>
</organism>
<dbReference type="GO" id="GO:0120518">
    <property type="term" value="F:protein N-terminal-methionine acetyltransferase activity"/>
    <property type="evidence" value="ECO:0007669"/>
    <property type="project" value="UniProtKB-EC"/>
</dbReference>
<dbReference type="Pfam" id="PF00583">
    <property type="entry name" value="Acetyltransf_1"/>
    <property type="match status" value="1"/>
</dbReference>
<dbReference type="PANTHER" id="PTHR14744">
    <property type="entry name" value="N-ALPHA-ACETYLTRANSFERASE 60"/>
    <property type="match status" value="1"/>
</dbReference>
<dbReference type="InterPro" id="IPR016181">
    <property type="entry name" value="Acyl_CoA_acyltransferase"/>
</dbReference>
<evidence type="ECO:0000256" key="2">
    <source>
        <dbReference type="ARBA" id="ARBA00022679"/>
    </source>
</evidence>
<evidence type="ECO:0000256" key="4">
    <source>
        <dbReference type="ARBA" id="ARBA00022853"/>
    </source>
</evidence>
<dbReference type="PROSITE" id="PS51186">
    <property type="entry name" value="GNAT"/>
    <property type="match status" value="1"/>
</dbReference>
<dbReference type="GO" id="GO:0000139">
    <property type="term" value="C:Golgi membrane"/>
    <property type="evidence" value="ECO:0007669"/>
    <property type="project" value="TreeGrafter"/>
</dbReference>
<evidence type="ECO:0000256" key="5">
    <source>
        <dbReference type="ARBA" id="ARBA00023315"/>
    </source>
</evidence>
<dbReference type="GO" id="GO:0007059">
    <property type="term" value="P:chromosome segregation"/>
    <property type="evidence" value="ECO:0007669"/>
    <property type="project" value="UniProtKB-KW"/>
</dbReference>
<comment type="catalytic activity">
    <reaction evidence="9">
        <text>L-lysyl-[protein] + acetyl-CoA = N(6)-acetyl-L-lysyl-[protein] + CoA + H(+)</text>
        <dbReference type="Rhea" id="RHEA:45948"/>
        <dbReference type="Rhea" id="RHEA-COMP:9752"/>
        <dbReference type="Rhea" id="RHEA-COMP:10731"/>
        <dbReference type="ChEBI" id="CHEBI:15378"/>
        <dbReference type="ChEBI" id="CHEBI:29969"/>
        <dbReference type="ChEBI" id="CHEBI:57287"/>
        <dbReference type="ChEBI" id="CHEBI:57288"/>
        <dbReference type="ChEBI" id="CHEBI:61930"/>
        <dbReference type="EC" id="2.3.1.48"/>
    </reaction>
</comment>
<dbReference type="GO" id="GO:0004402">
    <property type="term" value="F:histone acetyltransferase activity"/>
    <property type="evidence" value="ECO:0007669"/>
    <property type="project" value="TreeGrafter"/>
</dbReference>
<keyword evidence="4" id="KW-0156">Chromatin regulator</keyword>
<name>A0A1Q9CQP7_SYMMI</name>
<evidence type="ECO:0000256" key="8">
    <source>
        <dbReference type="ARBA" id="ARBA00026144"/>
    </source>
</evidence>
<dbReference type="EMBL" id="LSRX01000986">
    <property type="protein sequence ID" value="OLP85254.1"/>
    <property type="molecule type" value="Genomic_DNA"/>
</dbReference>
<gene>
    <name evidence="12" type="primary">MCC1</name>
    <name evidence="12" type="ORF">AK812_SmicGene33768</name>
</gene>
<dbReference type="InterPro" id="IPR045141">
    <property type="entry name" value="NAA60-like"/>
</dbReference>
<dbReference type="OMA" id="TIRRCKH"/>
<evidence type="ECO:0000256" key="7">
    <source>
        <dbReference type="ARBA" id="ARBA00026111"/>
    </source>
</evidence>
<evidence type="ECO:0000256" key="6">
    <source>
        <dbReference type="ARBA" id="ARBA00025774"/>
    </source>
</evidence>
<feature type="domain" description="N-acetyltransferase" evidence="11">
    <location>
        <begin position="79"/>
        <end position="285"/>
    </location>
</feature>
<reference evidence="12 13" key="1">
    <citation type="submission" date="2016-02" db="EMBL/GenBank/DDBJ databases">
        <title>Genome analysis of coral dinoflagellate symbionts highlights evolutionary adaptations to a symbiotic lifestyle.</title>
        <authorList>
            <person name="Aranda M."/>
            <person name="Li Y."/>
            <person name="Liew Y.J."/>
            <person name="Baumgarten S."/>
            <person name="Simakov O."/>
            <person name="Wilson M."/>
            <person name="Piel J."/>
            <person name="Ashoor H."/>
            <person name="Bougouffa S."/>
            <person name="Bajic V.B."/>
            <person name="Ryu T."/>
            <person name="Ravasi T."/>
            <person name="Bayer T."/>
            <person name="Micklem G."/>
            <person name="Kim H."/>
            <person name="Bhak J."/>
            <person name="Lajeunesse T.C."/>
            <person name="Voolstra C.R."/>
        </authorList>
    </citation>
    <scope>NUCLEOTIDE SEQUENCE [LARGE SCALE GENOMIC DNA]</scope>
    <source>
        <strain evidence="12 13">CCMP2467</strain>
    </source>
</reference>
<protein>
    <recommendedName>
        <fullName evidence="8">N-alpha-acetyltransferase 60</fullName>
        <ecNumber evidence="7">2.3.1.259</ecNumber>
        <ecNumber evidence="1">2.3.1.48</ecNumber>
    </recommendedName>
</protein>
<comment type="similarity">
    <text evidence="6">Belongs to the acetyltransferase family. NAA60 subfamily.</text>
</comment>
<evidence type="ECO:0000256" key="9">
    <source>
        <dbReference type="ARBA" id="ARBA00048017"/>
    </source>
</evidence>